<dbReference type="EMBL" id="SRYD01000001">
    <property type="protein sequence ID" value="TGY76686.1"/>
    <property type="molecule type" value="Genomic_DNA"/>
</dbReference>
<accession>A0A4S1ZKY5</accession>
<evidence type="ECO:0000259" key="1">
    <source>
        <dbReference type="Pfam" id="PF11195"/>
    </source>
</evidence>
<dbReference type="Pfam" id="PF11195">
    <property type="entry name" value="Tad2-like"/>
    <property type="match status" value="1"/>
</dbReference>
<sequence>MKSLKQVAILNLNDKQINNMLMNNLEQVAQNHAKGVVECNPSAKEAEGLIATAVVYGANSIFQHLDEMDFGNAIKALKFGYKVRRKGWSDCKMFLWLTPASTIKAECCKDPNLKHLAELNGGEISTFGTICMLTAQYDILLEWLASQTDMLSEDWMIVP</sequence>
<evidence type="ECO:0000313" key="3">
    <source>
        <dbReference type="Proteomes" id="UP000306630"/>
    </source>
</evidence>
<comment type="caution">
    <text evidence="2">The sequence shown here is derived from an EMBL/GenBank/DDBJ whole genome shotgun (WGS) entry which is preliminary data.</text>
</comment>
<proteinExistence type="predicted"/>
<dbReference type="AlphaFoldDB" id="A0A4S1ZKY5"/>
<organism evidence="2 3">
    <name type="scientific">Muribaculum intestinale</name>
    <dbReference type="NCBI Taxonomy" id="1796646"/>
    <lineage>
        <taxon>Bacteria</taxon>
        <taxon>Pseudomonadati</taxon>
        <taxon>Bacteroidota</taxon>
        <taxon>Bacteroidia</taxon>
        <taxon>Bacteroidales</taxon>
        <taxon>Muribaculaceae</taxon>
        <taxon>Muribaculum</taxon>
    </lineage>
</organism>
<dbReference type="RefSeq" id="WP_135957222.1">
    <property type="nucleotide sequence ID" value="NZ_CAOOOG010000027.1"/>
</dbReference>
<protein>
    <submittedName>
        <fullName evidence="2">DUF2829 domain-containing protein</fullName>
    </submittedName>
</protein>
<dbReference type="Proteomes" id="UP000306630">
    <property type="component" value="Unassembled WGS sequence"/>
</dbReference>
<dbReference type="InterPro" id="IPR021361">
    <property type="entry name" value="Tad2-like_dom"/>
</dbReference>
<evidence type="ECO:0000313" key="2">
    <source>
        <dbReference type="EMBL" id="TGY76686.1"/>
    </source>
</evidence>
<gene>
    <name evidence="2" type="ORF">E5333_00060</name>
</gene>
<name>A0A4S1ZKY5_9BACT</name>
<feature type="domain" description="Thoeris anti-defense 2-like" evidence="1">
    <location>
        <begin position="68"/>
        <end position="158"/>
    </location>
</feature>
<reference evidence="2 3" key="1">
    <citation type="submission" date="2019-04" db="EMBL/GenBank/DDBJ databases">
        <title>Microbes associate with the intestines of laboratory mice.</title>
        <authorList>
            <person name="Navarre W."/>
            <person name="Wong E."/>
            <person name="Huang K."/>
            <person name="Tropini C."/>
            <person name="Ng K."/>
            <person name="Yu B."/>
        </authorList>
    </citation>
    <scope>NUCLEOTIDE SEQUENCE [LARGE SCALE GENOMIC DNA]</scope>
    <source>
        <strain evidence="2 3">NM06_A21</strain>
    </source>
</reference>